<keyword evidence="3" id="KW-1185">Reference proteome</keyword>
<proteinExistence type="predicted"/>
<gene>
    <name evidence="2" type="ORF">E2C01_044246</name>
</gene>
<organism evidence="2 3">
    <name type="scientific">Portunus trituberculatus</name>
    <name type="common">Swimming crab</name>
    <name type="synonym">Neptunus trituberculatus</name>
    <dbReference type="NCBI Taxonomy" id="210409"/>
    <lineage>
        <taxon>Eukaryota</taxon>
        <taxon>Metazoa</taxon>
        <taxon>Ecdysozoa</taxon>
        <taxon>Arthropoda</taxon>
        <taxon>Crustacea</taxon>
        <taxon>Multicrustacea</taxon>
        <taxon>Malacostraca</taxon>
        <taxon>Eumalacostraca</taxon>
        <taxon>Eucarida</taxon>
        <taxon>Decapoda</taxon>
        <taxon>Pleocyemata</taxon>
        <taxon>Brachyura</taxon>
        <taxon>Eubrachyura</taxon>
        <taxon>Portunoidea</taxon>
        <taxon>Portunidae</taxon>
        <taxon>Portuninae</taxon>
        <taxon>Portunus</taxon>
    </lineage>
</organism>
<dbReference type="AlphaFoldDB" id="A0A5B7FZW8"/>
<keyword evidence="1" id="KW-0472">Membrane</keyword>
<feature type="transmembrane region" description="Helical" evidence="1">
    <location>
        <begin position="394"/>
        <end position="415"/>
    </location>
</feature>
<evidence type="ECO:0000313" key="2">
    <source>
        <dbReference type="EMBL" id="MPC50418.1"/>
    </source>
</evidence>
<dbReference type="EMBL" id="VSRR010009487">
    <property type="protein sequence ID" value="MPC50418.1"/>
    <property type="molecule type" value="Genomic_DNA"/>
</dbReference>
<keyword evidence="1" id="KW-0812">Transmembrane</keyword>
<dbReference type="Proteomes" id="UP000324222">
    <property type="component" value="Unassembled WGS sequence"/>
</dbReference>
<protein>
    <submittedName>
        <fullName evidence="2">Uncharacterized protein</fullName>
    </submittedName>
</protein>
<comment type="caution">
    <text evidence="2">The sequence shown here is derived from an EMBL/GenBank/DDBJ whole genome shotgun (WGS) entry which is preliminary data.</text>
</comment>
<feature type="transmembrane region" description="Helical" evidence="1">
    <location>
        <begin position="30"/>
        <end position="50"/>
    </location>
</feature>
<reference evidence="2 3" key="1">
    <citation type="submission" date="2019-05" db="EMBL/GenBank/DDBJ databases">
        <title>Another draft genome of Portunus trituberculatus and its Hox gene families provides insights of decapod evolution.</title>
        <authorList>
            <person name="Jeong J.-H."/>
            <person name="Song I."/>
            <person name="Kim S."/>
            <person name="Choi T."/>
            <person name="Kim D."/>
            <person name="Ryu S."/>
            <person name="Kim W."/>
        </authorList>
    </citation>
    <scope>NUCLEOTIDE SEQUENCE [LARGE SCALE GENOMIC DNA]</scope>
    <source>
        <tissue evidence="2">Muscle</tissue>
    </source>
</reference>
<accession>A0A5B7FZW8</accession>
<sequence>MRTRHGTEGVKYYAIYDSSTATTTTTTTTIIITISIAITIIITITITITITTTTTSLYNSQQDNSLPRPFPVLSVWRPSLPAHSSKSHFIPPINYLSSLPLPAPTLPRLTTPMEHKYFAHGHTYRLDGNVTVMVMRSGTECSVRCVCECFLVPPAAREAVTHRRVTNGDHTLSPLSLTSPSLSLNLSTQHHHHHHHHHTCHLYCLMKHLLTCAGDDWDEEKLRNTKDEQVWWRRWRRHVVRVAAVVVVVVVAAVEEPGRGRSVVRVAACLSVSDSSCPTRCHTTPRHQCCPSPLPGKTRAVTPHQHLARDSPGRERVPSSAPVDVGHRPKVVARLARSNSSGPAAIYRLFFLSRRGLPAVQPPLPPGPVSVGQESRGVLTQQCRYFTGTPPTALWLTLLAVAVVVVVVVLGDLSVPCDLHVPRHTCGEAPCEDPPRD</sequence>
<evidence type="ECO:0000313" key="3">
    <source>
        <dbReference type="Proteomes" id="UP000324222"/>
    </source>
</evidence>
<evidence type="ECO:0000256" key="1">
    <source>
        <dbReference type="SAM" id="Phobius"/>
    </source>
</evidence>
<keyword evidence="1" id="KW-1133">Transmembrane helix</keyword>
<name>A0A5B7FZW8_PORTR</name>